<dbReference type="PANTHER" id="PTHR11803">
    <property type="entry name" value="2-IMINOBUTANOATE/2-IMINOPROPANOATE DEAMINASE RIDA"/>
    <property type="match status" value="1"/>
</dbReference>
<dbReference type="CDD" id="cd00448">
    <property type="entry name" value="YjgF_YER057c_UK114_family"/>
    <property type="match status" value="1"/>
</dbReference>
<dbReference type="InterPro" id="IPR035959">
    <property type="entry name" value="RutC-like_sf"/>
</dbReference>
<protein>
    <submittedName>
        <fullName evidence="2">Reactive intermediate/imine deaminase</fullName>
    </submittedName>
</protein>
<comment type="similarity">
    <text evidence="1">Belongs to the RutC family.</text>
</comment>
<evidence type="ECO:0000256" key="1">
    <source>
        <dbReference type="ARBA" id="ARBA00010552"/>
    </source>
</evidence>
<name>A0A4P9C9R2_EUBML</name>
<dbReference type="Pfam" id="PF01042">
    <property type="entry name" value="Ribonuc_L-PSP"/>
    <property type="match status" value="1"/>
</dbReference>
<reference evidence="2 3" key="1">
    <citation type="submission" date="2018-05" db="EMBL/GenBank/DDBJ databases">
        <title>Genome comparison of Eubacterium sp.</title>
        <authorList>
            <person name="Feng Y."/>
            <person name="Sanchez-Andrea I."/>
            <person name="Stams A.J.M."/>
            <person name="De Vos W.M."/>
        </authorList>
    </citation>
    <scope>NUCLEOTIDE SEQUENCE [LARGE SCALE GENOMIC DNA]</scope>
    <source>
        <strain evidence="2 3">YI</strain>
    </source>
</reference>
<accession>A0A4P9C9R2</accession>
<dbReference type="GO" id="GO:0019239">
    <property type="term" value="F:deaminase activity"/>
    <property type="evidence" value="ECO:0007669"/>
    <property type="project" value="TreeGrafter"/>
</dbReference>
<evidence type="ECO:0000313" key="2">
    <source>
        <dbReference type="EMBL" id="QCT72328.1"/>
    </source>
</evidence>
<dbReference type="AlphaFoldDB" id="A0A4P9C9R2"/>
<dbReference type="PROSITE" id="PS01094">
    <property type="entry name" value="UPF0076"/>
    <property type="match status" value="1"/>
</dbReference>
<dbReference type="Proteomes" id="UP000218387">
    <property type="component" value="Chromosome"/>
</dbReference>
<dbReference type="SUPFAM" id="SSF55298">
    <property type="entry name" value="YjgF-like"/>
    <property type="match status" value="1"/>
</dbReference>
<dbReference type="RefSeq" id="WP_074616333.1">
    <property type="nucleotide sequence ID" value="NZ_CP029487.1"/>
</dbReference>
<dbReference type="KEGG" id="emt:CPZ25_013645"/>
<sequence length="125" mass="13597">MEKVIINTKAAPEATGHYSQAIMAGDFIFTSGQLGLVPETGEMLTGIEEQTRQALVNTENVLKAAGMDRRNIVKVNIFVEDLDAFPVVDALYADFFGKHRPARCSVQAAKLYPGSLIEIEVVGAR</sequence>
<dbReference type="FunFam" id="3.30.1330.40:FF:000001">
    <property type="entry name" value="L-PSP family endoribonuclease"/>
    <property type="match status" value="1"/>
</dbReference>
<dbReference type="NCBIfam" id="TIGR00004">
    <property type="entry name" value="Rid family detoxifying hydrolase"/>
    <property type="match status" value="1"/>
</dbReference>
<dbReference type="GO" id="GO:0005829">
    <property type="term" value="C:cytosol"/>
    <property type="evidence" value="ECO:0007669"/>
    <property type="project" value="TreeGrafter"/>
</dbReference>
<keyword evidence="3" id="KW-1185">Reference proteome</keyword>
<dbReference type="InterPro" id="IPR019897">
    <property type="entry name" value="RidA_CS"/>
</dbReference>
<organism evidence="2 3">
    <name type="scientific">Eubacterium maltosivorans</name>
    <dbReference type="NCBI Taxonomy" id="2041044"/>
    <lineage>
        <taxon>Bacteria</taxon>
        <taxon>Bacillati</taxon>
        <taxon>Bacillota</taxon>
        <taxon>Clostridia</taxon>
        <taxon>Eubacteriales</taxon>
        <taxon>Eubacteriaceae</taxon>
        <taxon>Eubacterium</taxon>
    </lineage>
</organism>
<evidence type="ECO:0000313" key="3">
    <source>
        <dbReference type="Proteomes" id="UP000218387"/>
    </source>
</evidence>
<proteinExistence type="inferred from homology"/>
<dbReference type="EMBL" id="CP029487">
    <property type="protein sequence ID" value="QCT72328.1"/>
    <property type="molecule type" value="Genomic_DNA"/>
</dbReference>
<dbReference type="PANTHER" id="PTHR11803:SF39">
    <property type="entry name" value="2-IMINOBUTANOATE_2-IMINOPROPANOATE DEAMINASE"/>
    <property type="match status" value="1"/>
</dbReference>
<gene>
    <name evidence="2" type="ORF">CPZ25_013645</name>
</gene>
<dbReference type="InterPro" id="IPR006175">
    <property type="entry name" value="YjgF/YER057c/UK114"/>
</dbReference>
<dbReference type="Gene3D" id="3.30.1330.40">
    <property type="entry name" value="RutC-like"/>
    <property type="match status" value="1"/>
</dbReference>
<dbReference type="InterPro" id="IPR006056">
    <property type="entry name" value="RidA"/>
</dbReference>